<keyword evidence="1" id="KW-0732">Signal</keyword>
<organism evidence="3 4">
    <name type="scientific">[Mycobacterium] fortunisiensis</name>
    <dbReference type="NCBI Taxonomy" id="2600579"/>
    <lineage>
        <taxon>Bacteria</taxon>
        <taxon>Bacillati</taxon>
        <taxon>Actinomycetota</taxon>
        <taxon>Actinomycetes</taxon>
        <taxon>Mycobacteriales</taxon>
        <taxon>Mycobacteriaceae</taxon>
        <taxon>Mycolicibacterium</taxon>
    </lineage>
</organism>
<evidence type="ECO:0000313" key="3">
    <source>
        <dbReference type="EMBL" id="MBU9762406.1"/>
    </source>
</evidence>
<dbReference type="Proteomes" id="UP000812982">
    <property type="component" value="Unassembled WGS sequence"/>
</dbReference>
<dbReference type="InterPro" id="IPR032407">
    <property type="entry name" value="MHB"/>
</dbReference>
<dbReference type="RefSeq" id="WP_217154431.1">
    <property type="nucleotide sequence ID" value="NZ_VOMB01000002.1"/>
</dbReference>
<name>A0ABS6KFR3_9MYCO</name>
<sequence length="117" mass="12216">MTTPFSLHLPLHRLTAGIAGAAIAGAALVGTAAGAAADPPPDCTSADLARVMSGVSAATSDYLFAHPEVNTFMTGLKGLPKDQIREKIRAYGDENPQVRADLQGIRQPAVEFRDRCG</sequence>
<evidence type="ECO:0000256" key="1">
    <source>
        <dbReference type="SAM" id="SignalP"/>
    </source>
</evidence>
<evidence type="ECO:0000259" key="2">
    <source>
        <dbReference type="Pfam" id="PF16525"/>
    </source>
</evidence>
<gene>
    <name evidence="3" type="ORF">FR943_00855</name>
</gene>
<accession>A0ABS6KFR3</accession>
<dbReference type="Pfam" id="PF16525">
    <property type="entry name" value="MHB"/>
    <property type="match status" value="1"/>
</dbReference>
<feature type="signal peptide" evidence="1">
    <location>
        <begin position="1"/>
        <end position="21"/>
    </location>
</feature>
<proteinExistence type="predicted"/>
<evidence type="ECO:0000313" key="4">
    <source>
        <dbReference type="Proteomes" id="UP000812982"/>
    </source>
</evidence>
<dbReference type="EMBL" id="VOMB01000002">
    <property type="protein sequence ID" value="MBU9762406.1"/>
    <property type="molecule type" value="Genomic_DNA"/>
</dbReference>
<protein>
    <submittedName>
        <fullName evidence="3">Hemophore-related protein</fullName>
    </submittedName>
</protein>
<feature type="domain" description="Haemophore haem-binding" evidence="2">
    <location>
        <begin position="41"/>
        <end position="117"/>
    </location>
</feature>
<dbReference type="NCBIfam" id="TIGR04529">
    <property type="entry name" value="MTB_hemophore"/>
    <property type="match status" value="1"/>
</dbReference>
<keyword evidence="4" id="KW-1185">Reference proteome</keyword>
<feature type="chain" id="PRO_5045167952" evidence="1">
    <location>
        <begin position="22"/>
        <end position="117"/>
    </location>
</feature>
<reference evidence="3 4" key="1">
    <citation type="journal article" date="2021" name="Sci. Rep.">
        <title>Phenotypic and genomic hallmarks of a novel, potentially pathogenic rapidly growing Mycobacterium species related to the Mycobacterium fortuitum complex.</title>
        <authorList>
            <person name="Gharbi R."/>
            <person name="Khanna V."/>
            <person name="Frigui W."/>
            <person name="Mhenni B."/>
            <person name="Brosch R."/>
            <person name="Mardassi H."/>
        </authorList>
    </citation>
    <scope>NUCLEOTIDE SEQUENCE [LARGE SCALE GENOMIC DNA]</scope>
    <source>
        <strain evidence="3 4">TNTM28</strain>
    </source>
</reference>
<comment type="caution">
    <text evidence="3">The sequence shown here is derived from an EMBL/GenBank/DDBJ whole genome shotgun (WGS) entry which is preliminary data.</text>
</comment>